<evidence type="ECO:0000256" key="1">
    <source>
        <dbReference type="ARBA" id="ARBA00022676"/>
    </source>
</evidence>
<feature type="domain" description="Glycosyl transferase family 1" evidence="3">
    <location>
        <begin position="175"/>
        <end position="303"/>
    </location>
</feature>
<dbReference type="GO" id="GO:0016757">
    <property type="term" value="F:glycosyltransferase activity"/>
    <property type="evidence" value="ECO:0007669"/>
    <property type="project" value="UniProtKB-KW"/>
</dbReference>
<dbReference type="PANTHER" id="PTHR12526">
    <property type="entry name" value="GLYCOSYLTRANSFERASE"/>
    <property type="match status" value="1"/>
</dbReference>
<dbReference type="RefSeq" id="WP_015102454.1">
    <property type="nucleotide sequence ID" value="NC_019673.1"/>
</dbReference>
<dbReference type="PANTHER" id="PTHR12526:SF635">
    <property type="entry name" value="GLYCOSYL TRANSFERASE GROUP 1"/>
    <property type="match status" value="1"/>
</dbReference>
<dbReference type="Proteomes" id="UP000006281">
    <property type="component" value="Chromosome"/>
</dbReference>
<dbReference type="AlphaFoldDB" id="K0K420"/>
<dbReference type="KEGG" id="sesp:BN6_50750"/>
<keyword evidence="6" id="KW-1185">Reference proteome</keyword>
<dbReference type="PATRIC" id="fig|1179773.3.peg.5099"/>
<name>K0K420_SACES</name>
<gene>
    <name evidence="5" type="primary">gtuS4-9</name>
    <name evidence="5" type="ordered locus">BN6_50750</name>
</gene>
<dbReference type="InterPro" id="IPR001296">
    <property type="entry name" value="Glyco_trans_1"/>
</dbReference>
<dbReference type="eggNOG" id="COG0438">
    <property type="taxonomic scope" value="Bacteria"/>
</dbReference>
<dbReference type="OrthoDB" id="9810929at2"/>
<dbReference type="EMBL" id="HE804045">
    <property type="protein sequence ID" value="CCH32342.1"/>
    <property type="molecule type" value="Genomic_DNA"/>
</dbReference>
<keyword evidence="2 5" id="KW-0808">Transferase</keyword>
<protein>
    <submittedName>
        <fullName evidence="5">Glycosyltransferase, family 4</fullName>
    </submittedName>
</protein>
<reference evidence="5 6" key="1">
    <citation type="journal article" date="2012" name="BMC Genomics">
        <title>Complete genome sequence of Saccharothrix espanaensis DSM 44229T and comparison to the other completely sequenced Pseudonocardiaceae.</title>
        <authorList>
            <person name="Strobel T."/>
            <person name="Al-Dilaimi A."/>
            <person name="Blom J."/>
            <person name="Gessner A."/>
            <person name="Kalinowski J."/>
            <person name="Luzhetska M."/>
            <person name="Puhler A."/>
            <person name="Szczepanowski R."/>
            <person name="Bechthold A."/>
            <person name="Ruckert C."/>
        </authorList>
    </citation>
    <scope>NUCLEOTIDE SEQUENCE [LARGE SCALE GENOMIC DNA]</scope>
    <source>
        <strain evidence="6">ATCC 51144 / DSM 44229 / JCM 9112 / NBRC 15066 / NRRL 15764</strain>
    </source>
</reference>
<dbReference type="HOGENOM" id="CLU_009583_2_3_11"/>
<dbReference type="Pfam" id="PF13439">
    <property type="entry name" value="Glyco_transf_4"/>
    <property type="match status" value="1"/>
</dbReference>
<evidence type="ECO:0000259" key="3">
    <source>
        <dbReference type="Pfam" id="PF00534"/>
    </source>
</evidence>
<dbReference type="Pfam" id="PF00534">
    <property type="entry name" value="Glycos_transf_1"/>
    <property type="match status" value="1"/>
</dbReference>
<sequence>MRIAMVTSVESDIPVVDLSSALSGEGHEVVVHSARIAADDKGPGQRLQSFVTTLREQWSDSSPEVVHTHSWTAGLAALFAARPLGIPVVHTFHDAGRGPVERVNVERAVCRSAVRVVATSGDELPALLRLGVERSKVSVVPYGVDRRRFAPEGPSALRGSTHRIVTAAPDGLPHELVTALRALPEAELLVLDGTPAVDDLAEELGVADRVVRLAAADDDLPALFRSADIVVCGPWCERPSVLAMQAMACGVAVVSTMTTEGMADVVVNHVTGMIPSQRGTGGLSRLLNGLLVDTARREAYAIAGTDRVSARYGIERVAGGIAEVYASAVHCGLDRAGS</sequence>
<evidence type="ECO:0000313" key="5">
    <source>
        <dbReference type="EMBL" id="CCH32342.1"/>
    </source>
</evidence>
<evidence type="ECO:0000256" key="2">
    <source>
        <dbReference type="ARBA" id="ARBA00022679"/>
    </source>
</evidence>
<organism evidence="5 6">
    <name type="scientific">Saccharothrix espanaensis (strain ATCC 51144 / DSM 44229 / JCM 9112 / NBRC 15066 / NRRL 15764)</name>
    <dbReference type="NCBI Taxonomy" id="1179773"/>
    <lineage>
        <taxon>Bacteria</taxon>
        <taxon>Bacillati</taxon>
        <taxon>Actinomycetota</taxon>
        <taxon>Actinomycetes</taxon>
        <taxon>Pseudonocardiales</taxon>
        <taxon>Pseudonocardiaceae</taxon>
        <taxon>Saccharothrix</taxon>
    </lineage>
</organism>
<dbReference type="SUPFAM" id="SSF53756">
    <property type="entry name" value="UDP-Glycosyltransferase/glycogen phosphorylase"/>
    <property type="match status" value="1"/>
</dbReference>
<keyword evidence="1" id="KW-0328">Glycosyltransferase</keyword>
<proteinExistence type="predicted"/>
<dbReference type="eggNOG" id="COG0297">
    <property type="taxonomic scope" value="Bacteria"/>
</dbReference>
<evidence type="ECO:0000313" key="6">
    <source>
        <dbReference type="Proteomes" id="UP000006281"/>
    </source>
</evidence>
<dbReference type="STRING" id="1179773.BN6_50750"/>
<dbReference type="Gene3D" id="3.40.50.2000">
    <property type="entry name" value="Glycogen Phosphorylase B"/>
    <property type="match status" value="2"/>
</dbReference>
<dbReference type="InterPro" id="IPR028098">
    <property type="entry name" value="Glyco_trans_4-like_N"/>
</dbReference>
<feature type="domain" description="Glycosyltransferase subfamily 4-like N-terminal" evidence="4">
    <location>
        <begin position="15"/>
        <end position="147"/>
    </location>
</feature>
<accession>K0K420</accession>
<evidence type="ECO:0000259" key="4">
    <source>
        <dbReference type="Pfam" id="PF13439"/>
    </source>
</evidence>